<name>A0A9D4F9J8_DREPO</name>
<dbReference type="Proteomes" id="UP000828390">
    <property type="component" value="Unassembled WGS sequence"/>
</dbReference>
<evidence type="ECO:0000313" key="2">
    <source>
        <dbReference type="Proteomes" id="UP000828390"/>
    </source>
</evidence>
<proteinExistence type="predicted"/>
<organism evidence="1 2">
    <name type="scientific">Dreissena polymorpha</name>
    <name type="common">Zebra mussel</name>
    <name type="synonym">Mytilus polymorpha</name>
    <dbReference type="NCBI Taxonomy" id="45954"/>
    <lineage>
        <taxon>Eukaryota</taxon>
        <taxon>Metazoa</taxon>
        <taxon>Spiralia</taxon>
        <taxon>Lophotrochozoa</taxon>
        <taxon>Mollusca</taxon>
        <taxon>Bivalvia</taxon>
        <taxon>Autobranchia</taxon>
        <taxon>Heteroconchia</taxon>
        <taxon>Euheterodonta</taxon>
        <taxon>Imparidentia</taxon>
        <taxon>Neoheterodontei</taxon>
        <taxon>Myida</taxon>
        <taxon>Dreissenoidea</taxon>
        <taxon>Dreissenidae</taxon>
        <taxon>Dreissena</taxon>
    </lineage>
</organism>
<accession>A0A9D4F9J8</accession>
<dbReference type="AlphaFoldDB" id="A0A9D4F9J8"/>
<keyword evidence="2" id="KW-1185">Reference proteome</keyword>
<dbReference type="EMBL" id="JAIWYP010000007">
    <property type="protein sequence ID" value="KAH3793423.1"/>
    <property type="molecule type" value="Genomic_DNA"/>
</dbReference>
<gene>
    <name evidence="1" type="ORF">DPMN_146932</name>
</gene>
<protein>
    <submittedName>
        <fullName evidence="1">Uncharacterized protein</fullName>
    </submittedName>
</protein>
<sequence length="56" mass="6219">MPSSDDSFTESLTDVPDLSLDDGVETLIKARDSSTCMKDTNENEAQKMFLGKNNYI</sequence>
<comment type="caution">
    <text evidence="1">The sequence shown here is derived from an EMBL/GenBank/DDBJ whole genome shotgun (WGS) entry which is preliminary data.</text>
</comment>
<reference evidence="1" key="2">
    <citation type="submission" date="2020-11" db="EMBL/GenBank/DDBJ databases">
        <authorList>
            <person name="McCartney M.A."/>
            <person name="Auch B."/>
            <person name="Kono T."/>
            <person name="Mallez S."/>
            <person name="Becker A."/>
            <person name="Gohl D.M."/>
            <person name="Silverstein K.A.T."/>
            <person name="Koren S."/>
            <person name="Bechman K.B."/>
            <person name="Herman A."/>
            <person name="Abrahante J.E."/>
            <person name="Garbe J."/>
        </authorList>
    </citation>
    <scope>NUCLEOTIDE SEQUENCE</scope>
    <source>
        <strain evidence="1">Duluth1</strain>
        <tissue evidence="1">Whole animal</tissue>
    </source>
</reference>
<reference evidence="1" key="1">
    <citation type="journal article" date="2019" name="bioRxiv">
        <title>The Genome of the Zebra Mussel, Dreissena polymorpha: A Resource for Invasive Species Research.</title>
        <authorList>
            <person name="McCartney M.A."/>
            <person name="Auch B."/>
            <person name="Kono T."/>
            <person name="Mallez S."/>
            <person name="Zhang Y."/>
            <person name="Obille A."/>
            <person name="Becker A."/>
            <person name="Abrahante J.E."/>
            <person name="Garbe J."/>
            <person name="Badalamenti J.P."/>
            <person name="Herman A."/>
            <person name="Mangelson H."/>
            <person name="Liachko I."/>
            <person name="Sullivan S."/>
            <person name="Sone E.D."/>
            <person name="Koren S."/>
            <person name="Silverstein K.A.T."/>
            <person name="Beckman K.B."/>
            <person name="Gohl D.M."/>
        </authorList>
    </citation>
    <scope>NUCLEOTIDE SEQUENCE</scope>
    <source>
        <strain evidence="1">Duluth1</strain>
        <tissue evidence="1">Whole animal</tissue>
    </source>
</reference>
<evidence type="ECO:0000313" key="1">
    <source>
        <dbReference type="EMBL" id="KAH3793423.1"/>
    </source>
</evidence>